<evidence type="ECO:0000313" key="8">
    <source>
        <dbReference type="EMBL" id="NOU94800.1"/>
    </source>
</evidence>
<keyword evidence="5" id="KW-0378">Hydrolase</keyword>
<evidence type="ECO:0000256" key="3">
    <source>
        <dbReference type="ARBA" id="ARBA00012662"/>
    </source>
</evidence>
<evidence type="ECO:0000256" key="5">
    <source>
        <dbReference type="ARBA" id="ARBA00022801"/>
    </source>
</evidence>
<evidence type="ECO:0000256" key="6">
    <source>
        <dbReference type="ARBA" id="ARBA00023295"/>
    </source>
</evidence>
<dbReference type="AlphaFoldDB" id="A0A972GXP6"/>
<dbReference type="Gene3D" id="3.20.20.80">
    <property type="entry name" value="Glycosidases"/>
    <property type="match status" value="1"/>
</dbReference>
<dbReference type="Proteomes" id="UP000641588">
    <property type="component" value="Unassembled WGS sequence"/>
</dbReference>
<name>A0A972GXP6_9BACL</name>
<dbReference type="PRINTS" id="PR00741">
    <property type="entry name" value="GLHYDRLASE29"/>
</dbReference>
<dbReference type="InterPro" id="IPR000933">
    <property type="entry name" value="Glyco_hydro_29"/>
</dbReference>
<evidence type="ECO:0000313" key="9">
    <source>
        <dbReference type="Proteomes" id="UP000641588"/>
    </source>
</evidence>
<feature type="domain" description="Glycoside hydrolase family 29 N-terminal" evidence="7">
    <location>
        <begin position="4"/>
        <end position="305"/>
    </location>
</feature>
<comment type="caution">
    <text evidence="8">The sequence shown here is derived from an EMBL/GenBank/DDBJ whole genome shotgun (WGS) entry which is preliminary data.</text>
</comment>
<reference evidence="8" key="1">
    <citation type="submission" date="2019-10" db="EMBL/GenBank/DDBJ databases">
        <title>Description of Paenibacillus glebae sp. nov.</title>
        <authorList>
            <person name="Carlier A."/>
            <person name="Qi S."/>
        </authorList>
    </citation>
    <scope>NUCLEOTIDE SEQUENCE</scope>
    <source>
        <strain evidence="8">LMG 31456</strain>
    </source>
</reference>
<dbReference type="GO" id="GO:0006004">
    <property type="term" value="P:fucose metabolic process"/>
    <property type="evidence" value="ECO:0007669"/>
    <property type="project" value="InterPro"/>
</dbReference>
<dbReference type="PANTHER" id="PTHR10030:SF37">
    <property type="entry name" value="ALPHA-L-FUCOSIDASE-RELATED"/>
    <property type="match status" value="1"/>
</dbReference>
<dbReference type="PANTHER" id="PTHR10030">
    <property type="entry name" value="ALPHA-L-FUCOSIDASE"/>
    <property type="match status" value="1"/>
</dbReference>
<dbReference type="GO" id="GO:0016139">
    <property type="term" value="P:glycoside catabolic process"/>
    <property type="evidence" value="ECO:0007669"/>
    <property type="project" value="TreeGrafter"/>
</dbReference>
<accession>A0A972GXP6</accession>
<gene>
    <name evidence="8" type="ORF">GC093_16460</name>
</gene>
<dbReference type="GO" id="GO:0004560">
    <property type="term" value="F:alpha-L-fucosidase activity"/>
    <property type="evidence" value="ECO:0007669"/>
    <property type="project" value="InterPro"/>
</dbReference>
<evidence type="ECO:0000259" key="7">
    <source>
        <dbReference type="Pfam" id="PF01120"/>
    </source>
</evidence>
<keyword evidence="4" id="KW-0732">Signal</keyword>
<comment type="function">
    <text evidence="1">Alpha-L-fucosidase is responsible for hydrolyzing the alpha-1,6-linked fucose joined to the reducing-end N-acetylglucosamine of the carbohydrate moieties of glycoproteins.</text>
</comment>
<evidence type="ECO:0000256" key="2">
    <source>
        <dbReference type="ARBA" id="ARBA00007951"/>
    </source>
</evidence>
<dbReference type="InterPro" id="IPR057739">
    <property type="entry name" value="Glyco_hydro_29_N"/>
</dbReference>
<evidence type="ECO:0000256" key="4">
    <source>
        <dbReference type="ARBA" id="ARBA00022729"/>
    </source>
</evidence>
<keyword evidence="9" id="KW-1185">Reference proteome</keyword>
<dbReference type="RefSeq" id="WP_171653017.1">
    <property type="nucleotide sequence ID" value="NZ_WHOD01000065.1"/>
</dbReference>
<dbReference type="GO" id="GO:0005764">
    <property type="term" value="C:lysosome"/>
    <property type="evidence" value="ECO:0007669"/>
    <property type="project" value="TreeGrafter"/>
</dbReference>
<dbReference type="EMBL" id="WHOD01000065">
    <property type="protein sequence ID" value="NOU94800.1"/>
    <property type="molecule type" value="Genomic_DNA"/>
</dbReference>
<organism evidence="8 9">
    <name type="scientific">Paenibacillus foliorum</name>
    <dbReference type="NCBI Taxonomy" id="2654974"/>
    <lineage>
        <taxon>Bacteria</taxon>
        <taxon>Bacillati</taxon>
        <taxon>Bacillota</taxon>
        <taxon>Bacilli</taxon>
        <taxon>Bacillales</taxon>
        <taxon>Paenibacillaceae</taxon>
        <taxon>Paenibacillus</taxon>
    </lineage>
</organism>
<comment type="similarity">
    <text evidence="2">Belongs to the glycosyl hydrolase 29 family.</text>
</comment>
<dbReference type="InterPro" id="IPR017853">
    <property type="entry name" value="GH"/>
</dbReference>
<evidence type="ECO:0000256" key="1">
    <source>
        <dbReference type="ARBA" id="ARBA00004071"/>
    </source>
</evidence>
<dbReference type="EC" id="3.2.1.51" evidence="3"/>
<proteinExistence type="inferred from homology"/>
<dbReference type="SUPFAM" id="SSF51445">
    <property type="entry name" value="(Trans)glycosidases"/>
    <property type="match status" value="1"/>
</dbReference>
<sequence length="423" mass="48601">MNEKERLQWFKDAKLGMFIHWGPYSLLGRCEWAFRLDGYKVKEYERLADAFRGEGFDAEHMCNTAVQAGMKYIVLTARHHDGYCLYDSQVSDFTSVKGTPRRDFIREYTDAARRAGLKVGLYYSLVDWRYKGAWDHYRYPESVSAMVQQTHDQVKELMTNYGQIDLLWYDGAQQTSWKWREDEDVAAFWRSRELNDSVRCLQPHIIINNRAGIEEDFATPERKIEATQSDRCWESCLSMDPLSWSYVPYSPNRKNAQALIRDIIEIASGGGNLLLNTGPKPDGSLNETELEPIIEAGKWVARNAEMVNNARKSRLSQFGPHGPNGCFGRWIGTDDPSVHYLAALGWTGSEFWSVRIDGEVESIHVLASGEKVNFRRDGYGRLILEQLPEMPTEPHFTVFKVIFKAPPEVLDAPDMADWIESDL</sequence>
<dbReference type="Pfam" id="PF01120">
    <property type="entry name" value="Alpha_L_fucos"/>
    <property type="match status" value="1"/>
</dbReference>
<protein>
    <recommendedName>
        <fullName evidence="3">alpha-L-fucosidase</fullName>
        <ecNumber evidence="3">3.2.1.51</ecNumber>
    </recommendedName>
</protein>
<keyword evidence="6" id="KW-0326">Glycosidase</keyword>
<dbReference type="InterPro" id="IPR016286">
    <property type="entry name" value="FUC_metazoa-typ"/>
</dbReference>
<dbReference type="SMART" id="SM00812">
    <property type="entry name" value="Alpha_L_fucos"/>
    <property type="match status" value="1"/>
</dbReference>